<feature type="transmembrane region" description="Helical" evidence="1">
    <location>
        <begin position="20"/>
        <end position="40"/>
    </location>
</feature>
<dbReference type="AlphaFoldDB" id="A0A645CV70"/>
<accession>A0A645CV70</accession>
<name>A0A645CV70_9ZZZZ</name>
<keyword evidence="1" id="KW-0472">Membrane</keyword>
<protein>
    <submittedName>
        <fullName evidence="2">Uncharacterized protein</fullName>
    </submittedName>
</protein>
<sequence>MLFTLKRLLFWMPPLFQQKGMIMILAVKLIATEIMAGITMKTAMCFPLRNTQMIKEKKLRPDTL</sequence>
<keyword evidence="1" id="KW-0812">Transmembrane</keyword>
<organism evidence="2">
    <name type="scientific">bioreactor metagenome</name>
    <dbReference type="NCBI Taxonomy" id="1076179"/>
    <lineage>
        <taxon>unclassified sequences</taxon>
        <taxon>metagenomes</taxon>
        <taxon>ecological metagenomes</taxon>
    </lineage>
</organism>
<gene>
    <name evidence="2" type="ORF">SDC9_127798</name>
</gene>
<evidence type="ECO:0000313" key="2">
    <source>
        <dbReference type="EMBL" id="MPM80748.1"/>
    </source>
</evidence>
<reference evidence="2" key="1">
    <citation type="submission" date="2019-08" db="EMBL/GenBank/DDBJ databases">
        <authorList>
            <person name="Kucharzyk K."/>
            <person name="Murdoch R.W."/>
            <person name="Higgins S."/>
            <person name="Loffler F."/>
        </authorList>
    </citation>
    <scope>NUCLEOTIDE SEQUENCE</scope>
</reference>
<comment type="caution">
    <text evidence="2">The sequence shown here is derived from an EMBL/GenBank/DDBJ whole genome shotgun (WGS) entry which is preliminary data.</text>
</comment>
<evidence type="ECO:0000256" key="1">
    <source>
        <dbReference type="SAM" id="Phobius"/>
    </source>
</evidence>
<dbReference type="EMBL" id="VSSQ01030282">
    <property type="protein sequence ID" value="MPM80748.1"/>
    <property type="molecule type" value="Genomic_DNA"/>
</dbReference>
<keyword evidence="1" id="KW-1133">Transmembrane helix</keyword>
<proteinExistence type="predicted"/>